<evidence type="ECO:0000313" key="2">
    <source>
        <dbReference type="Proteomes" id="UP001162992"/>
    </source>
</evidence>
<gene>
    <name evidence="1" type="ORF">O6H91_18G039200</name>
</gene>
<keyword evidence="2" id="KW-1185">Reference proteome</keyword>
<reference evidence="2" key="1">
    <citation type="journal article" date="2024" name="Proc. Natl. Acad. Sci. U.S.A.">
        <title>Extraordinary preservation of gene collinearity over three hundred million years revealed in homosporous lycophytes.</title>
        <authorList>
            <person name="Li C."/>
            <person name="Wickell D."/>
            <person name="Kuo L.Y."/>
            <person name="Chen X."/>
            <person name="Nie B."/>
            <person name="Liao X."/>
            <person name="Peng D."/>
            <person name="Ji J."/>
            <person name="Jenkins J."/>
            <person name="Williams M."/>
            <person name="Shu S."/>
            <person name="Plott C."/>
            <person name="Barry K."/>
            <person name="Rajasekar S."/>
            <person name="Grimwood J."/>
            <person name="Han X."/>
            <person name="Sun S."/>
            <person name="Hou Z."/>
            <person name="He W."/>
            <person name="Dai G."/>
            <person name="Sun C."/>
            <person name="Schmutz J."/>
            <person name="Leebens-Mack J.H."/>
            <person name="Li F.W."/>
            <person name="Wang L."/>
        </authorList>
    </citation>
    <scope>NUCLEOTIDE SEQUENCE [LARGE SCALE GENOMIC DNA]</scope>
    <source>
        <strain evidence="2">cv. PW_Plant_1</strain>
    </source>
</reference>
<proteinExistence type="predicted"/>
<accession>A0ACC2B045</accession>
<evidence type="ECO:0000313" key="1">
    <source>
        <dbReference type="EMBL" id="KAJ7523139.1"/>
    </source>
</evidence>
<protein>
    <submittedName>
        <fullName evidence="1">Uncharacterized protein</fullName>
    </submittedName>
</protein>
<organism evidence="1 2">
    <name type="scientific">Diphasiastrum complanatum</name>
    <name type="common">Issler's clubmoss</name>
    <name type="synonym">Lycopodium complanatum</name>
    <dbReference type="NCBI Taxonomy" id="34168"/>
    <lineage>
        <taxon>Eukaryota</taxon>
        <taxon>Viridiplantae</taxon>
        <taxon>Streptophyta</taxon>
        <taxon>Embryophyta</taxon>
        <taxon>Tracheophyta</taxon>
        <taxon>Lycopodiopsida</taxon>
        <taxon>Lycopodiales</taxon>
        <taxon>Lycopodiaceae</taxon>
        <taxon>Lycopodioideae</taxon>
        <taxon>Diphasiastrum</taxon>
    </lineage>
</organism>
<dbReference type="Proteomes" id="UP001162992">
    <property type="component" value="Chromosome 18"/>
</dbReference>
<comment type="caution">
    <text evidence="1">The sequence shown here is derived from an EMBL/GenBank/DDBJ whole genome shotgun (WGS) entry which is preliminary data.</text>
</comment>
<name>A0ACC2B045_DIPCM</name>
<sequence>MDNIGLSLGEKPEPNGAMDHETLNQGASVAMYLNSSNDFHHAQAPALPGSSPAAKRVVVRPVVSQQAVPSYPFPSQPGDHPSRKPVRQLDFTSMYGGAVGLPESSLRAGHSNIKQGSPKGSRPRSAFESKDGTPTKKCKQCNCKNSRCLKLYCECFASGIYCDGCNCVNCCNNVENEPVRQEAVEATLERNPNAFRPKIASSPNNLRDNQEDVGELPLAGKHNKGCHCKKSGCLKKYCECFQGNILCSENCKCIDCKNYEGSEERRALFHAEHTTHLNYAHSSSNGTNSAIAGPFGHPSSSPTVKKRRTQDLVFMGQGLKEQFPPRRGSQGLQVNLGKVSSGTLNVPVGSVATSRASSAATPKVTQIECRSLLTGVVQPDVIQELCKLLVIVSAEASKTVKAAELIAHARTEKPLDEQVNLNADPSNYMALRDNRSSQRNGGGSSEQVEDEISLDGGRIHGARDEADVNAASVSRRERAMSPGTLALMCDEQDPIFTAPPSPCRVPGISCLPGSQLFKEKERVILSEFRDCLQRIIAVGKRRATQYASEVARAELMAAALMQQNHGIDTSHVPQSIAVTTQPVSVPMSGSGLFSSRLKSFAADLTLGSSTDPSLSMPAEH</sequence>
<dbReference type="EMBL" id="CM055109">
    <property type="protein sequence ID" value="KAJ7523139.1"/>
    <property type="molecule type" value="Genomic_DNA"/>
</dbReference>